<gene>
    <name evidence="10" type="ORF">ESD82_07095</name>
</gene>
<evidence type="ECO:0000256" key="7">
    <source>
        <dbReference type="ARBA" id="ARBA00023136"/>
    </source>
</evidence>
<feature type="transmembrane region" description="Helical" evidence="9">
    <location>
        <begin position="150"/>
        <end position="174"/>
    </location>
</feature>
<keyword evidence="3" id="KW-1003">Cell membrane</keyword>
<dbReference type="GO" id="GO:0005886">
    <property type="term" value="C:plasma membrane"/>
    <property type="evidence" value="ECO:0007669"/>
    <property type="project" value="UniProtKB-SubCell"/>
</dbReference>
<feature type="transmembrane region" description="Helical" evidence="9">
    <location>
        <begin position="71"/>
        <end position="93"/>
    </location>
</feature>
<protein>
    <submittedName>
        <fullName evidence="10">Branched-chain amino acid ABC transporter permease</fullName>
    </submittedName>
</protein>
<sequence length="301" mass="31929">MIRRDQPEEIQMVLIQLVNGLMEGMTLFLIASGLTLIFGVTRIINFAHGSFYMLGAFLTYELVPLIAPGTLWGFFVAVAASAAAVSALGVLFETTVLRRIYGKDGILQLIVTVALVLIIRDLVRMTWGANSVSVQMPDALMGALVVGDTYFPLFPIAIFAAGLIVVLAMIWVIYFTRAGILLRAGTDDRGMVALLGVNEKLIFTAVFAAGAFLAGLAGGLSAPYGEVNYLLDTTIIVSAFIVCVIGGLGNLYGALAGALVVGVTKAIGVMYFPRLSMVLIFLIMAAVLIARSMGRQGGPAR</sequence>
<evidence type="ECO:0000313" key="11">
    <source>
        <dbReference type="Proteomes" id="UP000326453"/>
    </source>
</evidence>
<dbReference type="AlphaFoldDB" id="A0AAE6NVF1"/>
<keyword evidence="4 9" id="KW-0812">Transmembrane</keyword>
<dbReference type="GO" id="GO:0006865">
    <property type="term" value="P:amino acid transport"/>
    <property type="evidence" value="ECO:0007669"/>
    <property type="project" value="UniProtKB-KW"/>
</dbReference>
<dbReference type="Proteomes" id="UP000326453">
    <property type="component" value="Chromosome 2"/>
</dbReference>
<feature type="transmembrane region" description="Helical" evidence="9">
    <location>
        <begin position="201"/>
        <end position="223"/>
    </location>
</feature>
<evidence type="ECO:0000256" key="2">
    <source>
        <dbReference type="ARBA" id="ARBA00022448"/>
    </source>
</evidence>
<accession>A0AAE6NVF1</accession>
<evidence type="ECO:0000256" key="9">
    <source>
        <dbReference type="SAM" id="Phobius"/>
    </source>
</evidence>
<evidence type="ECO:0000256" key="6">
    <source>
        <dbReference type="ARBA" id="ARBA00022989"/>
    </source>
</evidence>
<evidence type="ECO:0000313" key="10">
    <source>
        <dbReference type="EMBL" id="QFG35900.1"/>
    </source>
</evidence>
<keyword evidence="6 9" id="KW-1133">Transmembrane helix</keyword>
<evidence type="ECO:0000256" key="1">
    <source>
        <dbReference type="ARBA" id="ARBA00004651"/>
    </source>
</evidence>
<evidence type="ECO:0000256" key="5">
    <source>
        <dbReference type="ARBA" id="ARBA00022970"/>
    </source>
</evidence>
<evidence type="ECO:0000256" key="3">
    <source>
        <dbReference type="ARBA" id="ARBA00022475"/>
    </source>
</evidence>
<comment type="similarity">
    <text evidence="8">Belongs to the binding-protein-dependent transport system permease family. LivHM subfamily.</text>
</comment>
<dbReference type="Pfam" id="PF02653">
    <property type="entry name" value="BPD_transp_2"/>
    <property type="match status" value="1"/>
</dbReference>
<dbReference type="KEGG" id="ppan:ESD82_07095"/>
<dbReference type="InterPro" id="IPR001851">
    <property type="entry name" value="ABC_transp_permease"/>
</dbReference>
<feature type="transmembrane region" description="Helical" evidence="9">
    <location>
        <begin position="21"/>
        <end position="44"/>
    </location>
</feature>
<keyword evidence="2" id="KW-0813">Transport</keyword>
<keyword evidence="7 9" id="KW-0472">Membrane</keyword>
<proteinExistence type="inferred from homology"/>
<dbReference type="PANTHER" id="PTHR11795:SF442">
    <property type="entry name" value="ABC TRANSPORTER ATP-BINDING PROTEIN"/>
    <property type="match status" value="1"/>
</dbReference>
<dbReference type="InterPro" id="IPR052157">
    <property type="entry name" value="BCAA_transport_permease"/>
</dbReference>
<evidence type="ECO:0000256" key="8">
    <source>
        <dbReference type="ARBA" id="ARBA00037998"/>
    </source>
</evidence>
<keyword evidence="5" id="KW-0029">Amino-acid transport</keyword>
<comment type="subcellular location">
    <subcellularLocation>
        <location evidence="1">Cell membrane</location>
        <topology evidence="1">Multi-pass membrane protein</topology>
    </subcellularLocation>
</comment>
<name>A0AAE6NVF1_PARPN</name>
<organism evidence="10 11">
    <name type="scientific">Paracoccus pantotrophus</name>
    <name type="common">Thiosphaera pantotropha</name>
    <dbReference type="NCBI Taxonomy" id="82367"/>
    <lineage>
        <taxon>Bacteria</taxon>
        <taxon>Pseudomonadati</taxon>
        <taxon>Pseudomonadota</taxon>
        <taxon>Alphaproteobacteria</taxon>
        <taxon>Rhodobacterales</taxon>
        <taxon>Paracoccaceae</taxon>
        <taxon>Paracoccus</taxon>
    </lineage>
</organism>
<dbReference type="EMBL" id="CP044423">
    <property type="protein sequence ID" value="QFG35900.1"/>
    <property type="molecule type" value="Genomic_DNA"/>
</dbReference>
<feature type="transmembrane region" description="Helical" evidence="9">
    <location>
        <begin position="235"/>
        <end position="263"/>
    </location>
</feature>
<evidence type="ECO:0000256" key="4">
    <source>
        <dbReference type="ARBA" id="ARBA00022692"/>
    </source>
</evidence>
<dbReference type="CDD" id="cd06582">
    <property type="entry name" value="TM_PBP1_LivH_like"/>
    <property type="match status" value="1"/>
</dbReference>
<dbReference type="PANTHER" id="PTHR11795">
    <property type="entry name" value="BRANCHED-CHAIN AMINO ACID TRANSPORT SYSTEM PERMEASE PROTEIN LIVH"/>
    <property type="match status" value="1"/>
</dbReference>
<dbReference type="GO" id="GO:0022857">
    <property type="term" value="F:transmembrane transporter activity"/>
    <property type="evidence" value="ECO:0007669"/>
    <property type="project" value="InterPro"/>
</dbReference>
<feature type="transmembrane region" description="Helical" evidence="9">
    <location>
        <begin position="275"/>
        <end position="294"/>
    </location>
</feature>
<reference evidence="10 11" key="1">
    <citation type="submission" date="2019-01" db="EMBL/GenBank/DDBJ databases">
        <title>Complete Genome Sequence and Annotation of the Paracoccus pantotrophus type strain DSM 2944.</title>
        <authorList>
            <person name="Bockwoldt J.A."/>
            <person name="Zimmermann M."/>
            <person name="Tiso T."/>
            <person name="Blank L.M."/>
        </authorList>
    </citation>
    <scope>NUCLEOTIDE SEQUENCE [LARGE SCALE GENOMIC DNA]</scope>
    <source>
        <strain evidence="10 11">DSM 2944</strain>
    </source>
</reference>
<feature type="transmembrane region" description="Helical" evidence="9">
    <location>
        <begin position="105"/>
        <end position="123"/>
    </location>
</feature>